<dbReference type="RefSeq" id="WP_342077085.1">
    <property type="nucleotide sequence ID" value="NZ_CP151767.2"/>
</dbReference>
<feature type="transmembrane region" description="Helical" evidence="1">
    <location>
        <begin position="12"/>
        <end position="31"/>
    </location>
</feature>
<dbReference type="EMBL" id="CP151767">
    <property type="protein sequence ID" value="WZU67785.1"/>
    <property type="molecule type" value="Genomic_DNA"/>
</dbReference>
<evidence type="ECO:0000313" key="3">
    <source>
        <dbReference type="Proteomes" id="UP001470809"/>
    </source>
</evidence>
<gene>
    <name evidence="2" type="ORF">AABB31_02130</name>
</gene>
<keyword evidence="1" id="KW-1133">Transmembrane helix</keyword>
<accession>A0AAN0NKW1</accession>
<sequence>MKDPRFWGGTAAFVCAGTYIFGFVVLLTLLAPSGYGANDADPAAIAAFIAENTGLMIIWNLAIYVVNGLALAALAVTLGMYFAGTSPHLAQMVRSFGMLWATLVVGAGMVANVGIAAVAEKFATAPDDAVRIWEVISLVENGLGGGNEIAGSVWAILIAIAAMALPRPPRALALFSVVIGVSGLLTIIPQTGELPGAIFGLGYIVWFIWVGILLIRDGRQAQAGRPVSTAGLA</sequence>
<feature type="transmembrane region" description="Helical" evidence="1">
    <location>
        <begin position="194"/>
        <end position="215"/>
    </location>
</feature>
<evidence type="ECO:0000313" key="2">
    <source>
        <dbReference type="EMBL" id="WZU67785.1"/>
    </source>
</evidence>
<feature type="transmembrane region" description="Helical" evidence="1">
    <location>
        <begin position="96"/>
        <end position="119"/>
    </location>
</feature>
<organism evidence="2 3">
    <name type="scientific">Yoonia rhodophyticola</name>
    <dbReference type="NCBI Taxonomy" id="3137370"/>
    <lineage>
        <taxon>Bacteria</taxon>
        <taxon>Pseudomonadati</taxon>
        <taxon>Pseudomonadota</taxon>
        <taxon>Alphaproteobacteria</taxon>
        <taxon>Rhodobacterales</taxon>
        <taxon>Paracoccaceae</taxon>
        <taxon>Yoonia</taxon>
    </lineage>
</organism>
<dbReference type="KEGG" id="yrh:AABB31_02130"/>
<feature type="transmembrane region" description="Helical" evidence="1">
    <location>
        <begin position="61"/>
        <end position="84"/>
    </location>
</feature>
<keyword evidence="3" id="KW-1185">Reference proteome</keyword>
<keyword evidence="1" id="KW-0812">Transmembrane</keyword>
<feature type="transmembrane region" description="Helical" evidence="1">
    <location>
        <begin position="172"/>
        <end position="188"/>
    </location>
</feature>
<reference evidence="2" key="1">
    <citation type="submission" date="2024-08" db="EMBL/GenBank/DDBJ databases">
        <title>Phylogenomic analyses of a clade within the roseobacter group suggest taxonomic reassignments of species of the genera Aestuariivita, Citreicella, Loktanella, Nautella, Pelagibaca, Ruegeria, Thalassobius, Thiobacimonas and Tropicibacter, and the proposal o.</title>
        <authorList>
            <person name="Jeon C.O."/>
        </authorList>
    </citation>
    <scope>NUCLEOTIDE SEQUENCE</scope>
    <source>
        <strain evidence="2">SS1-5</strain>
    </source>
</reference>
<protein>
    <recommendedName>
        <fullName evidence="4">DUF4386 family protein</fullName>
    </recommendedName>
</protein>
<proteinExistence type="predicted"/>
<evidence type="ECO:0000256" key="1">
    <source>
        <dbReference type="SAM" id="Phobius"/>
    </source>
</evidence>
<dbReference type="Proteomes" id="UP001470809">
    <property type="component" value="Chromosome"/>
</dbReference>
<dbReference type="AlphaFoldDB" id="A0AAN0NKW1"/>
<feature type="transmembrane region" description="Helical" evidence="1">
    <location>
        <begin position="149"/>
        <end position="165"/>
    </location>
</feature>
<name>A0AAN0NKW1_9RHOB</name>
<keyword evidence="1" id="KW-0472">Membrane</keyword>
<evidence type="ECO:0008006" key="4">
    <source>
        <dbReference type="Google" id="ProtNLM"/>
    </source>
</evidence>